<keyword evidence="2" id="KW-0547">Nucleotide-binding</keyword>
<dbReference type="SMART" id="SM00506">
    <property type="entry name" value="A1pp"/>
    <property type="match status" value="1"/>
</dbReference>
<dbReference type="GO" id="GO:0005524">
    <property type="term" value="F:ATP binding"/>
    <property type="evidence" value="ECO:0007669"/>
    <property type="project" value="UniProtKB-KW"/>
</dbReference>
<keyword evidence="3" id="KW-0067">ATP-binding</keyword>
<dbReference type="InterPro" id="IPR031053">
    <property type="entry name" value="ALC1"/>
</dbReference>
<feature type="domain" description="Macro" evidence="4">
    <location>
        <begin position="1"/>
        <end position="156"/>
    </location>
</feature>
<dbReference type="Gene3D" id="3.40.220.10">
    <property type="entry name" value="Leucine Aminopeptidase, subunit E, domain 1"/>
    <property type="match status" value="1"/>
</dbReference>
<accession>A0A481ZAZ5</accession>
<dbReference type="PANTHER" id="PTHR47157">
    <property type="entry name" value="CHROMODOMAIN-HELICASE-DNA-BINDING PROTEIN 1-LIKE"/>
    <property type="match status" value="1"/>
</dbReference>
<dbReference type="InterPro" id="IPR002589">
    <property type="entry name" value="Macro_dom"/>
</dbReference>
<evidence type="ECO:0000256" key="2">
    <source>
        <dbReference type="ARBA" id="ARBA00022741"/>
    </source>
</evidence>
<dbReference type="InterPro" id="IPR043472">
    <property type="entry name" value="Macro_dom-like"/>
</dbReference>
<dbReference type="GO" id="GO:0006338">
    <property type="term" value="P:chromatin remodeling"/>
    <property type="evidence" value="ECO:0007669"/>
    <property type="project" value="InterPro"/>
</dbReference>
<dbReference type="PANTHER" id="PTHR47157:SF1">
    <property type="entry name" value="CHROMODOMAIN-HELICASE-DNA-BINDING PROTEIN 1-LIKE"/>
    <property type="match status" value="1"/>
</dbReference>
<evidence type="ECO:0000256" key="3">
    <source>
        <dbReference type="ARBA" id="ARBA00022840"/>
    </source>
</evidence>
<reference evidence="5" key="1">
    <citation type="journal article" date="2019" name="MBio">
        <title>Virus Genomes from Deep Sea Sediments Expand the Ocean Megavirome and Support Independent Origins of Viral Gigantism.</title>
        <authorList>
            <person name="Backstrom D."/>
            <person name="Yutin N."/>
            <person name="Jorgensen S.L."/>
            <person name="Dharamshi J."/>
            <person name="Homa F."/>
            <person name="Zaremba-Niedwiedzka K."/>
            <person name="Spang A."/>
            <person name="Wolf Y.I."/>
            <person name="Koonin E.V."/>
            <person name="Ettema T.J."/>
        </authorList>
    </citation>
    <scope>NUCLEOTIDE SEQUENCE</scope>
</reference>
<protein>
    <recommendedName>
        <fullName evidence="4">Macro domain-containing protein</fullName>
    </recommendedName>
</protein>
<comment type="similarity">
    <text evidence="1">Belongs to the SNF2/RAD54 helicase family.</text>
</comment>
<dbReference type="EMBL" id="MK500590">
    <property type="protein sequence ID" value="QBK93094.1"/>
    <property type="molecule type" value="Genomic_DNA"/>
</dbReference>
<dbReference type="GO" id="GO:0006281">
    <property type="term" value="P:DNA repair"/>
    <property type="evidence" value="ECO:0007669"/>
    <property type="project" value="InterPro"/>
</dbReference>
<dbReference type="PROSITE" id="PS51154">
    <property type="entry name" value="MACRO"/>
    <property type="match status" value="1"/>
</dbReference>
<dbReference type="SUPFAM" id="SSF52949">
    <property type="entry name" value="Macro domain-like"/>
    <property type="match status" value="1"/>
</dbReference>
<proteinExistence type="inferred from homology"/>
<evidence type="ECO:0000256" key="1">
    <source>
        <dbReference type="ARBA" id="ARBA00007025"/>
    </source>
</evidence>
<gene>
    <name evidence="5" type="ORF">LCPAC403_02280</name>
</gene>
<organism evidence="5">
    <name type="scientific">Pithovirus LCPAC403</name>
    <dbReference type="NCBI Taxonomy" id="2506596"/>
    <lineage>
        <taxon>Viruses</taxon>
        <taxon>Pithoviruses</taxon>
    </lineage>
</organism>
<evidence type="ECO:0000313" key="5">
    <source>
        <dbReference type="EMBL" id="QBK93094.1"/>
    </source>
</evidence>
<evidence type="ECO:0000259" key="4">
    <source>
        <dbReference type="PROSITE" id="PS51154"/>
    </source>
</evidence>
<dbReference type="GO" id="GO:0003678">
    <property type="term" value="F:DNA helicase activity"/>
    <property type="evidence" value="ECO:0007669"/>
    <property type="project" value="InterPro"/>
</dbReference>
<sequence length="156" mass="17562">MPGKLVYLKGDATYPEKYLERKDEIKVIIHVCNDIDKWGRGFVLALSKRWSKPKISFHSMKKELGTISICPIEQTNICVVNMMAQRGIYKQNGIEPIRYGALETCLKEVAKTFKDYVSKVSIHLPRIGCGLAGGNWGIVQGLIEKNLVEKGYTVCV</sequence>
<name>A0A481ZAZ5_9VIRU</name>